<evidence type="ECO:0000259" key="6">
    <source>
        <dbReference type="Pfam" id="PF00593"/>
    </source>
</evidence>
<dbReference type="Gene3D" id="2.60.40.1120">
    <property type="entry name" value="Carboxypeptidase-like, regulatory domain"/>
    <property type="match status" value="1"/>
</dbReference>
<dbReference type="Gene3D" id="2.170.130.10">
    <property type="entry name" value="TonB-dependent receptor, plug domain"/>
    <property type="match status" value="1"/>
</dbReference>
<dbReference type="Pfam" id="PF13715">
    <property type="entry name" value="CarbopepD_reg_2"/>
    <property type="match status" value="1"/>
</dbReference>
<comment type="caution">
    <text evidence="8">The sequence shown here is derived from an EMBL/GenBank/DDBJ whole genome shotgun (WGS) entry which is preliminary data.</text>
</comment>
<evidence type="ECO:0000256" key="1">
    <source>
        <dbReference type="ARBA" id="ARBA00004442"/>
    </source>
</evidence>
<reference evidence="8" key="1">
    <citation type="journal article" date="2021" name="PeerJ">
        <title>Extensive microbial diversity within the chicken gut microbiome revealed by metagenomics and culture.</title>
        <authorList>
            <person name="Gilroy R."/>
            <person name="Ravi A."/>
            <person name="Getino M."/>
            <person name="Pursley I."/>
            <person name="Horton D.L."/>
            <person name="Alikhan N.F."/>
            <person name="Baker D."/>
            <person name="Gharbi K."/>
            <person name="Hall N."/>
            <person name="Watson M."/>
            <person name="Adriaenssens E.M."/>
            <person name="Foster-Nyarko E."/>
            <person name="Jarju S."/>
            <person name="Secka A."/>
            <person name="Antonio M."/>
            <person name="Oren A."/>
            <person name="Chaudhuri R.R."/>
            <person name="La Ragione R."/>
            <person name="Hildebrand F."/>
            <person name="Pallen M.J."/>
        </authorList>
    </citation>
    <scope>NUCLEOTIDE SEQUENCE</scope>
    <source>
        <strain evidence="8">ChiHjej11B10-19426</strain>
    </source>
</reference>
<keyword evidence="4" id="KW-0798">TonB box</keyword>
<dbReference type="InterPro" id="IPR008969">
    <property type="entry name" value="CarboxyPept-like_regulatory"/>
</dbReference>
<dbReference type="InterPro" id="IPR037066">
    <property type="entry name" value="Plug_dom_sf"/>
</dbReference>
<evidence type="ECO:0000313" key="9">
    <source>
        <dbReference type="Proteomes" id="UP000824014"/>
    </source>
</evidence>
<dbReference type="Pfam" id="PF07715">
    <property type="entry name" value="Plug"/>
    <property type="match status" value="1"/>
</dbReference>
<dbReference type="PANTHER" id="PTHR40980:SF5">
    <property type="entry name" value="TONB-DEPENDENT RECEPTOR"/>
    <property type="match status" value="1"/>
</dbReference>
<keyword evidence="5" id="KW-0732">Signal</keyword>
<feature type="signal peptide" evidence="5">
    <location>
        <begin position="1"/>
        <end position="28"/>
    </location>
</feature>
<evidence type="ECO:0000256" key="4">
    <source>
        <dbReference type="RuleBase" id="RU003357"/>
    </source>
</evidence>
<evidence type="ECO:0000256" key="2">
    <source>
        <dbReference type="ARBA" id="ARBA00023136"/>
    </source>
</evidence>
<feature type="domain" description="TonB-dependent receptor-like beta-barrel" evidence="6">
    <location>
        <begin position="451"/>
        <end position="904"/>
    </location>
</feature>
<keyword evidence="3" id="KW-0998">Cell outer membrane</keyword>
<evidence type="ECO:0000256" key="3">
    <source>
        <dbReference type="ARBA" id="ARBA00023237"/>
    </source>
</evidence>
<dbReference type="InterPro" id="IPR000531">
    <property type="entry name" value="Beta-barrel_TonB"/>
</dbReference>
<comment type="similarity">
    <text evidence="4">Belongs to the TonB-dependent receptor family.</text>
</comment>
<dbReference type="GO" id="GO:0009279">
    <property type="term" value="C:cell outer membrane"/>
    <property type="evidence" value="ECO:0007669"/>
    <property type="project" value="UniProtKB-SubCell"/>
</dbReference>
<accession>A0A9D2IKF5</accession>
<feature type="chain" id="PRO_5039467839" evidence="5">
    <location>
        <begin position="29"/>
        <end position="949"/>
    </location>
</feature>
<dbReference type="InterPro" id="IPR036942">
    <property type="entry name" value="Beta-barrel_TonB_sf"/>
</dbReference>
<gene>
    <name evidence="8" type="ORF">H9816_00400</name>
</gene>
<keyword evidence="2 4" id="KW-0472">Membrane</keyword>
<dbReference type="SUPFAM" id="SSF56935">
    <property type="entry name" value="Porins"/>
    <property type="match status" value="1"/>
</dbReference>
<dbReference type="EMBL" id="DXCC01000002">
    <property type="protein sequence ID" value="HIZ14368.1"/>
    <property type="molecule type" value="Genomic_DNA"/>
</dbReference>
<protein>
    <submittedName>
        <fullName evidence="8">TonB-dependent receptor</fullName>
    </submittedName>
</protein>
<evidence type="ECO:0000259" key="7">
    <source>
        <dbReference type="Pfam" id="PF07715"/>
    </source>
</evidence>
<comment type="subcellular location">
    <subcellularLocation>
        <location evidence="1 4">Cell outer membrane</location>
    </subcellularLocation>
</comment>
<evidence type="ECO:0000313" key="8">
    <source>
        <dbReference type="EMBL" id="HIZ14368.1"/>
    </source>
</evidence>
<organism evidence="8 9">
    <name type="scientific">Candidatus Tidjanibacter faecipullorum</name>
    <dbReference type="NCBI Taxonomy" id="2838766"/>
    <lineage>
        <taxon>Bacteria</taxon>
        <taxon>Pseudomonadati</taxon>
        <taxon>Bacteroidota</taxon>
        <taxon>Bacteroidia</taxon>
        <taxon>Bacteroidales</taxon>
        <taxon>Rikenellaceae</taxon>
        <taxon>Tidjanibacter</taxon>
    </lineage>
</organism>
<reference evidence="8" key="2">
    <citation type="submission" date="2021-04" db="EMBL/GenBank/DDBJ databases">
        <authorList>
            <person name="Gilroy R."/>
        </authorList>
    </citation>
    <scope>NUCLEOTIDE SEQUENCE</scope>
    <source>
        <strain evidence="8">ChiHjej11B10-19426</strain>
    </source>
</reference>
<dbReference type="InterPro" id="IPR012910">
    <property type="entry name" value="Plug_dom"/>
</dbReference>
<evidence type="ECO:0000256" key="5">
    <source>
        <dbReference type="SAM" id="SignalP"/>
    </source>
</evidence>
<dbReference type="Gene3D" id="2.40.170.20">
    <property type="entry name" value="TonB-dependent receptor, beta-barrel domain"/>
    <property type="match status" value="1"/>
</dbReference>
<dbReference type="Pfam" id="PF00593">
    <property type="entry name" value="TonB_dep_Rec_b-barrel"/>
    <property type="match status" value="1"/>
</dbReference>
<dbReference type="PANTHER" id="PTHR40980">
    <property type="entry name" value="PLUG DOMAIN-CONTAINING PROTEIN"/>
    <property type="match status" value="1"/>
</dbReference>
<sequence>MKGICKVRIAAVLLMTLCGTGAFGKASAVEPHYAVSGIITDAETNEPIVGATIMLKDSYTGVAADVDGHYRLGGLEAGDYVFVVSFISYETKEIACRVAGDIDGLNVALRSDAEEMEAVVVKAKVRSDTEIAMLGAIKAMPQVSSGISAAQISKGPDRDASEVVRRIPGITVIDDRFVIVRGLSQRYNNTWLNGLSVPSTETDSRAFSFDMIPSSQIDNLIVYKSPSPELPGDFAGGFVKIVTKGMPDRNAFSVSYGTGFNVRTQFSDFLINPGSWTDHLGFDGGKRQLQESFPHMQLLTDPDRITDITRNGFNTDWSVRRITPVPDQRLTLSLARRFTNRRGTEVGTTTAINYSNTYKGITGIKNARYGIYSAASDQPIYINDYNDNQYSHNVRVGAMHNWAFVLDPSNRIEFKNLFNLMGLNRLTQRTGIKDVSSPQYQEQVEMLYSSRLTYTGQLAGTHHLTDRDATITWNAGYSYASKDEPDRRIVENYAGISDNSDIVEGLKTNNEHIKRYFQNLQDHIASASLDYEQTFTGGRIEPTLRTGFYGEYRYRDYTQREFQYNYDNLSVAERQEYLGLPFAEMMDNRWLSADRVYVEELTHPDYDYSADVYSAAAYAAVDLPLGPFSIYAGVRLENYMTILHRNRAAAPGYDLMTNDRRNDFDVLPSVNLTYKFNDRHQLRAAYGRSLNRPELRELSPAVYYDFDLFSEIQGNADLKTARVDNVDLRYEFYPAPGETISLGAFYKHFADPIEWTYCDMGGTLRYQYENARAAQSMGVELEVRKNLEFMAMPNLSLVLNAAYIYSRVTFNKGEVVTTPDRPMQGQSPYVINAGLYYNSQRLGLSATLLYNRIGKRLVGLGKSNSINPDPNTLIPDSYEMPRNVLDFSISKTIGRYVTLTLAVKDILSEDIVYKQFPTFVKDGQTYHREQVTRQYNPGQNVMLTVSAKF</sequence>
<proteinExistence type="inferred from homology"/>
<dbReference type="AlphaFoldDB" id="A0A9D2IKF5"/>
<dbReference type="SUPFAM" id="SSF49464">
    <property type="entry name" value="Carboxypeptidase regulatory domain-like"/>
    <property type="match status" value="1"/>
</dbReference>
<dbReference type="Proteomes" id="UP000824014">
    <property type="component" value="Unassembled WGS sequence"/>
</dbReference>
<feature type="domain" description="TonB-dependent receptor plug" evidence="7">
    <location>
        <begin position="138"/>
        <end position="236"/>
    </location>
</feature>
<name>A0A9D2IKF5_9BACT</name>
<keyword evidence="8" id="KW-0675">Receptor</keyword>